<dbReference type="PATRIC" id="fig|1114960.4.peg.1118"/>
<organism evidence="1 2">
    <name type="scientific">Rhodococcus pyridinivorans AK37</name>
    <dbReference type="NCBI Taxonomy" id="1114960"/>
    <lineage>
        <taxon>Bacteria</taxon>
        <taxon>Bacillati</taxon>
        <taxon>Actinomycetota</taxon>
        <taxon>Actinomycetes</taxon>
        <taxon>Mycobacteriales</taxon>
        <taxon>Nocardiaceae</taxon>
        <taxon>Rhodococcus</taxon>
    </lineage>
</organism>
<accession>H0JNC9</accession>
<name>H0JNC9_9NOCA</name>
<dbReference type="AlphaFoldDB" id="H0JNC9"/>
<evidence type="ECO:0000313" key="1">
    <source>
        <dbReference type="EMBL" id="EHK84901.1"/>
    </source>
</evidence>
<evidence type="ECO:0000313" key="2">
    <source>
        <dbReference type="Proteomes" id="UP000005064"/>
    </source>
</evidence>
<gene>
    <name evidence="1" type="ORF">AK37_05562</name>
</gene>
<sequence length="120" mass="12995">MDPQSRPEAADTAADAATETLAERLASAELRLAVAMSLSAVKQDKRDVLADVWDGLPDEDRLRAFAWVTAELAARCSTAQVRQTLDSAMLEAHIAMPDANESALIDVARLETEITDRRAS</sequence>
<dbReference type="Proteomes" id="UP000005064">
    <property type="component" value="Unassembled WGS sequence"/>
</dbReference>
<dbReference type="RefSeq" id="WP_006551107.1">
    <property type="nucleotide sequence ID" value="NZ_AHBW01000033.1"/>
</dbReference>
<protein>
    <submittedName>
        <fullName evidence="1">Uncharacterized protein</fullName>
    </submittedName>
</protein>
<proteinExistence type="predicted"/>
<comment type="caution">
    <text evidence="1">The sequence shown here is derived from an EMBL/GenBank/DDBJ whole genome shotgun (WGS) entry which is preliminary data.</text>
</comment>
<dbReference type="EMBL" id="AHBW01000033">
    <property type="protein sequence ID" value="EHK84901.1"/>
    <property type="molecule type" value="Genomic_DNA"/>
</dbReference>
<reference evidence="1 2" key="1">
    <citation type="submission" date="2011-12" db="EMBL/GenBank/DDBJ databases">
        <authorList>
            <person name="Kriszt B."/>
            <person name="Tancsics A."/>
            <person name="Cserhati M."/>
            <person name="Toth A."/>
            <person name="Nagy I."/>
            <person name="Horvath B."/>
            <person name="Tamura T."/>
            <person name="Kukolya J."/>
            <person name="Szoboszlay S."/>
        </authorList>
    </citation>
    <scope>NUCLEOTIDE SEQUENCE [LARGE SCALE GENOMIC DNA]</scope>
    <source>
        <strain evidence="1 2">AK37</strain>
    </source>
</reference>